<keyword evidence="6 12" id="KW-1005">Bacterial flagellum biogenesis</keyword>
<feature type="transmembrane region" description="Helical" evidence="12">
    <location>
        <begin position="159"/>
        <end position="178"/>
    </location>
</feature>
<dbReference type="GO" id="GO:0009425">
    <property type="term" value="C:bacterial-type flagellum basal body"/>
    <property type="evidence" value="ECO:0007669"/>
    <property type="project" value="UniProtKB-SubCell"/>
</dbReference>
<evidence type="ECO:0000256" key="12">
    <source>
        <dbReference type="RuleBase" id="RU362069"/>
    </source>
</evidence>
<name>A0A1C3E6P8_9PLAN</name>
<feature type="transmembrane region" description="Helical" evidence="12">
    <location>
        <begin position="273"/>
        <end position="299"/>
    </location>
</feature>
<evidence type="ECO:0000256" key="6">
    <source>
        <dbReference type="ARBA" id="ARBA00022795"/>
    </source>
</evidence>
<sequence>MKLHHLAISLVVLGVCWLGMFTSPAMAQAVLKEDAPGVIRSNRPNPTNDLRPAVAPVQLSSPALVRTGAEGNAPADFNGGENSTLAFPPGLAAPALPAGLDASNLTSRSGLSNTLKIMFLLTVLTLAPSILMMTTCFIRFVIVLGLLRQALGTQQLPPNQVITSLCLFLTFLVMAPIWQEAYEAGIRPYTSPRAGEAAIDEWTAFNRTLVPIRRFMAEQIDRTGSSDSVWMFIDFMRPPKDSPALSTWKEPTTYEDVPLVALLPAYVLSELKVSFLIAFQIYLPFLIIDMVISSILISMGMMMLPPVLISLPFKLLLFVMIDGWFLTVGMLLESVRPSG</sequence>
<keyword evidence="5 12" id="KW-0812">Transmembrane</keyword>
<dbReference type="InterPro" id="IPR005837">
    <property type="entry name" value="FliP"/>
</dbReference>
<proteinExistence type="inferred from homology"/>
<comment type="function">
    <text evidence="12">Plays a role in the flagellum-specific transport system.</text>
</comment>
<keyword evidence="11 12" id="KW-1006">Bacterial flagellum protein export</keyword>
<dbReference type="AlphaFoldDB" id="A0A1C3E6P8"/>
<evidence type="ECO:0000256" key="13">
    <source>
        <dbReference type="SAM" id="SignalP"/>
    </source>
</evidence>
<evidence type="ECO:0000256" key="4">
    <source>
        <dbReference type="ARBA" id="ARBA00022475"/>
    </source>
</evidence>
<dbReference type="PROSITE" id="PS01061">
    <property type="entry name" value="FLIP_2"/>
    <property type="match status" value="1"/>
</dbReference>
<evidence type="ECO:0000256" key="9">
    <source>
        <dbReference type="ARBA" id="ARBA00023136"/>
    </source>
</evidence>
<evidence type="ECO:0000256" key="3">
    <source>
        <dbReference type="ARBA" id="ARBA00022448"/>
    </source>
</evidence>
<dbReference type="STRING" id="1841610.A6X21_10495"/>
<evidence type="ECO:0000256" key="7">
    <source>
        <dbReference type="ARBA" id="ARBA00022927"/>
    </source>
</evidence>
<dbReference type="PANTHER" id="PTHR30587:SF0">
    <property type="entry name" value="FLAGELLAR BIOSYNTHETIC PROTEIN FLIP"/>
    <property type="match status" value="1"/>
</dbReference>
<evidence type="ECO:0000256" key="1">
    <source>
        <dbReference type="ARBA" id="ARBA00006257"/>
    </source>
</evidence>
<dbReference type="OrthoDB" id="9805111at2"/>
<keyword evidence="14" id="KW-0966">Cell projection</keyword>
<evidence type="ECO:0000256" key="5">
    <source>
        <dbReference type="ARBA" id="ARBA00022692"/>
    </source>
</evidence>
<protein>
    <recommendedName>
        <fullName evidence="2 12">Flagellar biosynthetic protein FliP</fullName>
    </recommendedName>
</protein>
<comment type="caution">
    <text evidence="14">The sequence shown here is derived from an EMBL/GenBank/DDBJ whole genome shotgun (WGS) entry which is preliminary data.</text>
</comment>
<dbReference type="PANTHER" id="PTHR30587">
    <property type="entry name" value="FLAGELLAR BIOSYNTHETIC PROTEIN FLIP"/>
    <property type="match status" value="1"/>
</dbReference>
<keyword evidence="9 12" id="KW-0472">Membrane</keyword>
<dbReference type="GO" id="GO:0005886">
    <property type="term" value="C:plasma membrane"/>
    <property type="evidence" value="ECO:0007669"/>
    <property type="project" value="UniProtKB-SubCell"/>
</dbReference>
<evidence type="ECO:0000256" key="2">
    <source>
        <dbReference type="ARBA" id="ARBA00021714"/>
    </source>
</evidence>
<keyword evidence="4 12" id="KW-1003">Cell membrane</keyword>
<keyword evidence="15" id="KW-1185">Reference proteome</keyword>
<organism evidence="14 15">
    <name type="scientific">Planctopirus hydrillae</name>
    <dbReference type="NCBI Taxonomy" id="1841610"/>
    <lineage>
        <taxon>Bacteria</taxon>
        <taxon>Pseudomonadati</taxon>
        <taxon>Planctomycetota</taxon>
        <taxon>Planctomycetia</taxon>
        <taxon>Planctomycetales</taxon>
        <taxon>Planctomycetaceae</taxon>
        <taxon>Planctopirus</taxon>
    </lineage>
</organism>
<dbReference type="GO" id="GO:0044781">
    <property type="term" value="P:bacterial-type flagellum organization"/>
    <property type="evidence" value="ECO:0007669"/>
    <property type="project" value="UniProtKB-UniRule"/>
</dbReference>
<dbReference type="RefSeq" id="WP_068850681.1">
    <property type="nucleotide sequence ID" value="NZ_LYDR01000150.1"/>
</dbReference>
<comment type="subcellular location">
    <subcellularLocation>
        <location evidence="12">Cell membrane</location>
        <topology evidence="12">Multi-pass membrane protein</topology>
    </subcellularLocation>
    <subcellularLocation>
        <location evidence="12">Bacterial flagellum basal body</location>
    </subcellularLocation>
</comment>
<evidence type="ECO:0000256" key="10">
    <source>
        <dbReference type="ARBA" id="ARBA00023143"/>
    </source>
</evidence>
<keyword evidence="3 12" id="KW-0813">Transport</keyword>
<dbReference type="Pfam" id="PF00813">
    <property type="entry name" value="FliP"/>
    <property type="match status" value="1"/>
</dbReference>
<feature type="transmembrane region" description="Helical" evidence="12">
    <location>
        <begin position="311"/>
        <end position="332"/>
    </location>
</feature>
<feature type="chain" id="PRO_5008672824" description="Flagellar biosynthetic protein FliP" evidence="13">
    <location>
        <begin position="28"/>
        <end position="339"/>
    </location>
</feature>
<gene>
    <name evidence="12" type="primary">fliP</name>
    <name evidence="14" type="ORF">A6X21_10495</name>
</gene>
<dbReference type="GO" id="GO:0009306">
    <property type="term" value="P:protein secretion"/>
    <property type="evidence" value="ECO:0007669"/>
    <property type="project" value="UniProtKB-UniRule"/>
</dbReference>
<keyword evidence="7 12" id="KW-0653">Protein transport</keyword>
<reference evidence="14 15" key="1">
    <citation type="submission" date="2016-05" db="EMBL/GenBank/DDBJ databases">
        <title>Genomic and physiological characterization of Planctopirus sp. isolated from fresh water lake.</title>
        <authorList>
            <person name="Subhash Y."/>
            <person name="Ramana C."/>
        </authorList>
    </citation>
    <scope>NUCLEOTIDE SEQUENCE [LARGE SCALE GENOMIC DNA]</scope>
    <source>
        <strain evidence="14 15">JC280</strain>
    </source>
</reference>
<accession>A0A1C3E6P8</accession>
<feature type="transmembrane region" description="Helical" evidence="12">
    <location>
        <begin position="117"/>
        <end position="147"/>
    </location>
</feature>
<keyword evidence="10" id="KW-0975">Bacterial flagellum</keyword>
<evidence type="ECO:0000313" key="14">
    <source>
        <dbReference type="EMBL" id="ODA28918.1"/>
    </source>
</evidence>
<keyword evidence="13" id="KW-0732">Signal</keyword>
<dbReference type="PRINTS" id="PR01302">
    <property type="entry name" value="TYPE3IMPPROT"/>
</dbReference>
<dbReference type="EMBL" id="LYDR01000150">
    <property type="protein sequence ID" value="ODA28918.1"/>
    <property type="molecule type" value="Genomic_DNA"/>
</dbReference>
<comment type="similarity">
    <text evidence="1 12">Belongs to the FliP/MopC/SpaP family.</text>
</comment>
<evidence type="ECO:0000313" key="15">
    <source>
        <dbReference type="Proteomes" id="UP000094828"/>
    </source>
</evidence>
<keyword evidence="14" id="KW-0969">Cilium</keyword>
<dbReference type="Proteomes" id="UP000094828">
    <property type="component" value="Unassembled WGS sequence"/>
</dbReference>
<evidence type="ECO:0000256" key="8">
    <source>
        <dbReference type="ARBA" id="ARBA00022989"/>
    </source>
</evidence>
<feature type="signal peptide" evidence="13">
    <location>
        <begin position="1"/>
        <end position="27"/>
    </location>
</feature>
<keyword evidence="14" id="KW-0282">Flagellum</keyword>
<dbReference type="NCBIfam" id="TIGR01103">
    <property type="entry name" value="fliP"/>
    <property type="match status" value="1"/>
</dbReference>
<keyword evidence="8 12" id="KW-1133">Transmembrane helix</keyword>
<dbReference type="InterPro" id="IPR005838">
    <property type="entry name" value="T3SS_IM_P"/>
</dbReference>
<evidence type="ECO:0000256" key="11">
    <source>
        <dbReference type="ARBA" id="ARBA00023225"/>
    </source>
</evidence>